<feature type="binding site" evidence="18">
    <location>
        <position position="26"/>
    </location>
    <ligand>
        <name>a divalent metal cation</name>
        <dbReference type="ChEBI" id="CHEBI:60240"/>
    </ligand>
</feature>
<dbReference type="RefSeq" id="WP_092100888.1">
    <property type="nucleotide sequence ID" value="NZ_FOOT01000003.1"/>
</dbReference>
<evidence type="ECO:0000256" key="1">
    <source>
        <dbReference type="ARBA" id="ARBA00004651"/>
    </source>
</evidence>
<evidence type="ECO:0000256" key="11">
    <source>
        <dbReference type="ARBA" id="ARBA00023098"/>
    </source>
</evidence>
<evidence type="ECO:0000256" key="18">
    <source>
        <dbReference type="PIRSR" id="PIRSR600829-4"/>
    </source>
</evidence>
<evidence type="ECO:0000256" key="7">
    <source>
        <dbReference type="ARBA" id="ARBA00022741"/>
    </source>
</evidence>
<keyword evidence="5" id="KW-0808">Transferase</keyword>
<keyword evidence="4" id="KW-0444">Lipid biosynthesis</keyword>
<evidence type="ECO:0000256" key="10">
    <source>
        <dbReference type="ARBA" id="ARBA00022989"/>
    </source>
</evidence>
<feature type="binding site" evidence="17">
    <location>
        <position position="74"/>
    </location>
    <ligand>
        <name>ATP</name>
        <dbReference type="ChEBI" id="CHEBI:30616"/>
    </ligand>
</feature>
<dbReference type="GO" id="GO:0016301">
    <property type="term" value="F:kinase activity"/>
    <property type="evidence" value="ECO:0007669"/>
    <property type="project" value="UniProtKB-KW"/>
</dbReference>
<feature type="transmembrane region" description="Helical" evidence="19">
    <location>
        <begin position="94"/>
        <end position="119"/>
    </location>
</feature>
<keyword evidence="13" id="KW-0594">Phospholipid biosynthesis</keyword>
<keyword evidence="18" id="KW-0479">Metal-binding</keyword>
<dbReference type="PANTHER" id="PTHR34299">
    <property type="entry name" value="DIACYLGLYCEROL KINASE"/>
    <property type="match status" value="1"/>
</dbReference>
<protein>
    <submittedName>
        <fullName evidence="20">Undecaprenol kinase</fullName>
    </submittedName>
</protein>
<dbReference type="STRING" id="1436961.SAMN05421739_103270"/>
<dbReference type="Gene3D" id="1.10.287.3610">
    <property type="match status" value="1"/>
</dbReference>
<keyword evidence="21" id="KW-1185">Reference proteome</keyword>
<dbReference type="GO" id="GO:0005524">
    <property type="term" value="F:ATP binding"/>
    <property type="evidence" value="ECO:0007669"/>
    <property type="project" value="UniProtKB-KW"/>
</dbReference>
<dbReference type="AlphaFoldDB" id="A0A1I2TXV2"/>
<dbReference type="GO" id="GO:0008654">
    <property type="term" value="P:phospholipid biosynthetic process"/>
    <property type="evidence" value="ECO:0007669"/>
    <property type="project" value="UniProtKB-KW"/>
</dbReference>
<evidence type="ECO:0000256" key="12">
    <source>
        <dbReference type="ARBA" id="ARBA00023136"/>
    </source>
</evidence>
<feature type="binding site" evidence="16">
    <location>
        <position position="67"/>
    </location>
    <ligand>
        <name>substrate</name>
    </ligand>
</feature>
<feature type="binding site" evidence="17">
    <location>
        <begin position="92"/>
        <end position="93"/>
    </location>
    <ligand>
        <name>ATP</name>
        <dbReference type="ChEBI" id="CHEBI:30616"/>
    </ligand>
</feature>
<sequence>MRAYFKKRYNSFRFAFKGINAAVRSEPHMRLHVLSGIAVVVLGFAFDVTKTEWCLLAASIGLVVTAEIMNTAIETVVNLVSPEYNPLAGKAKDLAAGAVLIAAATAAVVGTIIFLPYLLELFGADL</sequence>
<dbReference type="CDD" id="cd14265">
    <property type="entry name" value="UDPK_IM_like"/>
    <property type="match status" value="1"/>
</dbReference>
<feature type="binding site" evidence="18">
    <location>
        <position position="74"/>
    </location>
    <ligand>
        <name>a divalent metal cation</name>
        <dbReference type="ChEBI" id="CHEBI:60240"/>
    </ligand>
</feature>
<keyword evidence="7 17" id="KW-0547">Nucleotide-binding</keyword>
<dbReference type="OrthoDB" id="1493837at2"/>
<keyword evidence="8 20" id="KW-0418">Kinase</keyword>
<keyword evidence="14" id="KW-1208">Phospholipid metabolism</keyword>
<evidence type="ECO:0000256" key="2">
    <source>
        <dbReference type="ARBA" id="ARBA00005967"/>
    </source>
</evidence>
<evidence type="ECO:0000256" key="15">
    <source>
        <dbReference type="PIRSR" id="PIRSR600829-1"/>
    </source>
</evidence>
<keyword evidence="11" id="KW-0443">Lipid metabolism</keyword>
<dbReference type="Pfam" id="PF01219">
    <property type="entry name" value="DAGK_prokar"/>
    <property type="match status" value="1"/>
</dbReference>
<dbReference type="InterPro" id="IPR033717">
    <property type="entry name" value="UDPK"/>
</dbReference>
<keyword evidence="10 19" id="KW-1133">Transmembrane helix</keyword>
<evidence type="ECO:0000256" key="17">
    <source>
        <dbReference type="PIRSR" id="PIRSR600829-3"/>
    </source>
</evidence>
<evidence type="ECO:0000256" key="14">
    <source>
        <dbReference type="ARBA" id="ARBA00023264"/>
    </source>
</evidence>
<dbReference type="Proteomes" id="UP000198724">
    <property type="component" value="Unassembled WGS sequence"/>
</dbReference>
<keyword evidence="9 17" id="KW-0067">ATP-binding</keyword>
<dbReference type="PANTHER" id="PTHR34299:SF1">
    <property type="entry name" value="DIACYLGLYCEROL KINASE"/>
    <property type="match status" value="1"/>
</dbReference>
<reference evidence="21" key="1">
    <citation type="submission" date="2016-10" db="EMBL/GenBank/DDBJ databases">
        <authorList>
            <person name="Varghese N."/>
            <person name="Submissions S."/>
        </authorList>
    </citation>
    <scope>NUCLEOTIDE SEQUENCE [LARGE SCALE GENOMIC DNA]</scope>
    <source>
        <strain evidence="21">LP51</strain>
    </source>
</reference>
<dbReference type="GO" id="GO:0046872">
    <property type="term" value="F:metal ion binding"/>
    <property type="evidence" value="ECO:0007669"/>
    <property type="project" value="UniProtKB-KW"/>
</dbReference>
<comment type="similarity">
    <text evidence="2">Belongs to the bacterial diacylglycerol kinase family.</text>
</comment>
<evidence type="ECO:0000256" key="9">
    <source>
        <dbReference type="ARBA" id="ARBA00022840"/>
    </source>
</evidence>
<keyword evidence="12 19" id="KW-0472">Membrane</keyword>
<name>A0A1I2TXV2_9BACT</name>
<dbReference type="InterPro" id="IPR036945">
    <property type="entry name" value="DAGK_sf"/>
</dbReference>
<evidence type="ECO:0000256" key="16">
    <source>
        <dbReference type="PIRSR" id="PIRSR600829-2"/>
    </source>
</evidence>
<dbReference type="InterPro" id="IPR000829">
    <property type="entry name" value="DAGK"/>
</dbReference>
<feature type="binding site" evidence="17">
    <location>
        <position position="26"/>
    </location>
    <ligand>
        <name>ATP</name>
        <dbReference type="ChEBI" id="CHEBI:30616"/>
    </ligand>
</feature>
<proteinExistence type="inferred from homology"/>
<evidence type="ECO:0000313" key="21">
    <source>
        <dbReference type="Proteomes" id="UP000198724"/>
    </source>
</evidence>
<evidence type="ECO:0000256" key="8">
    <source>
        <dbReference type="ARBA" id="ARBA00022777"/>
    </source>
</evidence>
<evidence type="ECO:0000256" key="13">
    <source>
        <dbReference type="ARBA" id="ARBA00023209"/>
    </source>
</evidence>
<keyword evidence="3" id="KW-1003">Cell membrane</keyword>
<dbReference type="GO" id="GO:0005886">
    <property type="term" value="C:plasma membrane"/>
    <property type="evidence" value="ECO:0007669"/>
    <property type="project" value="UniProtKB-SubCell"/>
</dbReference>
<comment type="subcellular location">
    <subcellularLocation>
        <location evidence="1">Cell membrane</location>
        <topology evidence="1">Multi-pass membrane protein</topology>
    </subcellularLocation>
</comment>
<evidence type="ECO:0000256" key="5">
    <source>
        <dbReference type="ARBA" id="ARBA00022679"/>
    </source>
</evidence>
<organism evidence="20 21">
    <name type="scientific">Pontibacter chinhatensis</name>
    <dbReference type="NCBI Taxonomy" id="1436961"/>
    <lineage>
        <taxon>Bacteria</taxon>
        <taxon>Pseudomonadati</taxon>
        <taxon>Bacteroidota</taxon>
        <taxon>Cytophagia</taxon>
        <taxon>Cytophagales</taxon>
        <taxon>Hymenobacteraceae</taxon>
        <taxon>Pontibacter</taxon>
    </lineage>
</organism>
<keyword evidence="6 19" id="KW-0812">Transmembrane</keyword>
<evidence type="ECO:0000256" key="6">
    <source>
        <dbReference type="ARBA" id="ARBA00022692"/>
    </source>
</evidence>
<dbReference type="EMBL" id="FOOT01000003">
    <property type="protein sequence ID" value="SFG68187.1"/>
    <property type="molecule type" value="Genomic_DNA"/>
</dbReference>
<feature type="active site" description="Proton acceptor" evidence="15">
    <location>
        <position position="67"/>
    </location>
</feature>
<evidence type="ECO:0000256" key="19">
    <source>
        <dbReference type="SAM" id="Phobius"/>
    </source>
</evidence>
<gene>
    <name evidence="20" type="ORF">SAMN05421739_103270</name>
</gene>
<comment type="cofactor">
    <cofactor evidence="18">
        <name>Mg(2+)</name>
        <dbReference type="ChEBI" id="CHEBI:18420"/>
    </cofactor>
    <text evidence="18">Mn(2+), Zn(2+), Cd(2+) and Co(2+) support activity to lesser extents.</text>
</comment>
<evidence type="ECO:0000313" key="20">
    <source>
        <dbReference type="EMBL" id="SFG68187.1"/>
    </source>
</evidence>
<evidence type="ECO:0000256" key="4">
    <source>
        <dbReference type="ARBA" id="ARBA00022516"/>
    </source>
</evidence>
<evidence type="ECO:0000256" key="3">
    <source>
        <dbReference type="ARBA" id="ARBA00022475"/>
    </source>
</evidence>
<keyword evidence="18" id="KW-0460">Magnesium</keyword>
<accession>A0A1I2TXV2</accession>